<organism evidence="8 9">
    <name type="scientific">Pseudoalteromonas ruthenica</name>
    <dbReference type="NCBI Taxonomy" id="151081"/>
    <lineage>
        <taxon>Bacteria</taxon>
        <taxon>Pseudomonadati</taxon>
        <taxon>Pseudomonadota</taxon>
        <taxon>Gammaproteobacteria</taxon>
        <taxon>Alteromonadales</taxon>
        <taxon>Pseudoalteromonadaceae</taxon>
        <taxon>Pseudoalteromonas</taxon>
    </lineage>
</organism>
<dbReference type="Proteomes" id="UP000033664">
    <property type="component" value="Unassembled WGS sequence"/>
</dbReference>
<dbReference type="InterPro" id="IPR011577">
    <property type="entry name" value="Cyt_b561_bac/Ni-Hgenase"/>
</dbReference>
<feature type="transmembrane region" description="Helical" evidence="6">
    <location>
        <begin position="179"/>
        <end position="204"/>
    </location>
</feature>
<dbReference type="PATRIC" id="fig|151081.8.peg.1920"/>
<accession>A0A0F4PVY6</accession>
<dbReference type="GO" id="GO:0020037">
    <property type="term" value="F:heme binding"/>
    <property type="evidence" value="ECO:0007669"/>
    <property type="project" value="TreeGrafter"/>
</dbReference>
<keyword evidence="3 6" id="KW-0812">Transmembrane</keyword>
<gene>
    <name evidence="8" type="ORF">TW72_10410</name>
</gene>
<dbReference type="GO" id="GO:0005886">
    <property type="term" value="C:plasma membrane"/>
    <property type="evidence" value="ECO:0007669"/>
    <property type="project" value="UniProtKB-SubCell"/>
</dbReference>
<dbReference type="Gene3D" id="1.20.950.20">
    <property type="entry name" value="Transmembrane di-heme cytochromes, Chain C"/>
    <property type="match status" value="1"/>
</dbReference>
<keyword evidence="5 6" id="KW-0472">Membrane</keyword>
<dbReference type="InterPro" id="IPR016174">
    <property type="entry name" value="Di-haem_cyt_TM"/>
</dbReference>
<evidence type="ECO:0000256" key="6">
    <source>
        <dbReference type="SAM" id="Phobius"/>
    </source>
</evidence>
<proteinExistence type="predicted"/>
<dbReference type="SUPFAM" id="SSF81342">
    <property type="entry name" value="Transmembrane di-heme cytochromes"/>
    <property type="match status" value="1"/>
</dbReference>
<feature type="transmembrane region" description="Helical" evidence="6">
    <location>
        <begin position="141"/>
        <end position="158"/>
    </location>
</feature>
<feature type="transmembrane region" description="Helical" evidence="6">
    <location>
        <begin position="7"/>
        <end position="24"/>
    </location>
</feature>
<feature type="transmembrane region" description="Helical" evidence="6">
    <location>
        <begin position="36"/>
        <end position="54"/>
    </location>
</feature>
<dbReference type="PANTHER" id="PTHR30485">
    <property type="entry name" value="NI/FE-HYDROGENASE 1 B-TYPE CYTOCHROME SUBUNIT"/>
    <property type="match status" value="1"/>
</dbReference>
<dbReference type="eggNOG" id="COG3658">
    <property type="taxonomic scope" value="Bacteria"/>
</dbReference>
<keyword evidence="2" id="KW-1003">Cell membrane</keyword>
<reference evidence="8 9" key="1">
    <citation type="journal article" date="2015" name="BMC Genomics">
        <title>Genome mining reveals unlocked bioactive potential of marine Gram-negative bacteria.</title>
        <authorList>
            <person name="Machado H."/>
            <person name="Sonnenschein E.C."/>
            <person name="Melchiorsen J."/>
            <person name="Gram L."/>
        </authorList>
    </citation>
    <scope>NUCLEOTIDE SEQUENCE [LARGE SCALE GENOMIC DNA]</scope>
    <source>
        <strain evidence="8 9">S3137</strain>
    </source>
</reference>
<evidence type="ECO:0000256" key="2">
    <source>
        <dbReference type="ARBA" id="ARBA00022475"/>
    </source>
</evidence>
<comment type="caution">
    <text evidence="8">The sequence shown here is derived from an EMBL/GenBank/DDBJ whole genome shotgun (WGS) entry which is preliminary data.</text>
</comment>
<protein>
    <submittedName>
        <fullName evidence="8">Cytochrome</fullName>
    </submittedName>
</protein>
<dbReference type="OrthoDB" id="196472at2"/>
<evidence type="ECO:0000256" key="3">
    <source>
        <dbReference type="ARBA" id="ARBA00022692"/>
    </source>
</evidence>
<evidence type="ECO:0000259" key="7">
    <source>
        <dbReference type="Pfam" id="PF01292"/>
    </source>
</evidence>
<feature type="domain" description="Cytochrome b561 bacterial/Ni-hydrogenase" evidence="7">
    <location>
        <begin position="3"/>
        <end position="170"/>
    </location>
</feature>
<keyword evidence="4 6" id="KW-1133">Transmembrane helix</keyword>
<evidence type="ECO:0000313" key="8">
    <source>
        <dbReference type="EMBL" id="KJY99284.1"/>
    </source>
</evidence>
<dbReference type="RefSeq" id="WP_045979405.1">
    <property type="nucleotide sequence ID" value="NZ_JXXY01000007.1"/>
</dbReference>
<dbReference type="PANTHER" id="PTHR30485:SF2">
    <property type="entry name" value="BLL0597 PROTEIN"/>
    <property type="match status" value="1"/>
</dbReference>
<dbReference type="EMBL" id="JXXZ01000008">
    <property type="protein sequence ID" value="KJY99284.1"/>
    <property type="molecule type" value="Genomic_DNA"/>
</dbReference>
<dbReference type="AlphaFoldDB" id="A0A0F4PVY6"/>
<keyword evidence="9" id="KW-1185">Reference proteome</keyword>
<feature type="transmembrane region" description="Helical" evidence="6">
    <location>
        <begin position="86"/>
        <end position="108"/>
    </location>
</feature>
<dbReference type="InterPro" id="IPR051542">
    <property type="entry name" value="Hydrogenase_cytochrome"/>
</dbReference>
<dbReference type="GO" id="GO:0009055">
    <property type="term" value="F:electron transfer activity"/>
    <property type="evidence" value="ECO:0007669"/>
    <property type="project" value="InterPro"/>
</dbReference>
<evidence type="ECO:0000313" key="9">
    <source>
        <dbReference type="Proteomes" id="UP000033664"/>
    </source>
</evidence>
<dbReference type="GeneID" id="58228903"/>
<sequence>MKVWDGFIRFFHWSLVLCIAGLYFSAEEGAMELHFVLAYITLALLATRLLWGLFGSESARLHKLLHSPKAVFRALRRSEQVAGHNAAGSYMVLLFFALLLVQLLSGLMTTDDILTDGPLVQYVSYDWVEWASSVHHQNFDFILAAIALHIAAIVIYALKGKRLVPAMITGRNNALQETAVVKPAWPAFVVFAAILAALLCTWGYEPLVSLI</sequence>
<comment type="subcellular location">
    <subcellularLocation>
        <location evidence="1">Cell membrane</location>
        <topology evidence="1">Multi-pass membrane protein</topology>
    </subcellularLocation>
</comment>
<name>A0A0F4PVY6_9GAMM</name>
<evidence type="ECO:0000256" key="4">
    <source>
        <dbReference type="ARBA" id="ARBA00022989"/>
    </source>
</evidence>
<dbReference type="Pfam" id="PF01292">
    <property type="entry name" value="Ni_hydr_CYTB"/>
    <property type="match status" value="1"/>
</dbReference>
<evidence type="ECO:0000256" key="1">
    <source>
        <dbReference type="ARBA" id="ARBA00004651"/>
    </source>
</evidence>
<dbReference type="GO" id="GO:0022904">
    <property type="term" value="P:respiratory electron transport chain"/>
    <property type="evidence" value="ECO:0007669"/>
    <property type="project" value="InterPro"/>
</dbReference>
<evidence type="ECO:0000256" key="5">
    <source>
        <dbReference type="ARBA" id="ARBA00023136"/>
    </source>
</evidence>